<sequence length="125" mass="13403">MFATPADAICPAARMLGWHDVGTTVTLVAADGSFIRRREGTYLDAHDLDGPVVLGDGVEMMFHDLQIRLPRGESLYALIDAVTDGLAESTWTAVEVPGGEGVLVITLTPWQEMPGAPIPDELDLD</sequence>
<dbReference type="STRING" id="1121927.GOHSU_16_00920"/>
<comment type="caution">
    <text evidence="1">The sequence shown here is derived from an EMBL/GenBank/DDBJ whole genome shotgun (WGS) entry which is preliminary data.</text>
</comment>
<organism evidence="1 2">
    <name type="scientific">Gordonia hirsuta DSM 44140 = NBRC 16056</name>
    <dbReference type="NCBI Taxonomy" id="1121927"/>
    <lineage>
        <taxon>Bacteria</taxon>
        <taxon>Bacillati</taxon>
        <taxon>Actinomycetota</taxon>
        <taxon>Actinomycetes</taxon>
        <taxon>Mycobacteriales</taxon>
        <taxon>Gordoniaceae</taxon>
        <taxon>Gordonia</taxon>
    </lineage>
</organism>
<proteinExistence type="predicted"/>
<dbReference type="Proteomes" id="UP000053405">
    <property type="component" value="Unassembled WGS sequence"/>
</dbReference>
<dbReference type="AlphaFoldDB" id="L7L892"/>
<keyword evidence="2" id="KW-1185">Reference proteome</keyword>
<accession>L7L892</accession>
<dbReference type="OrthoDB" id="4629834at2"/>
<protein>
    <submittedName>
        <fullName evidence="1">Uncharacterized protein</fullName>
    </submittedName>
</protein>
<gene>
    <name evidence="1" type="ORF">GOHSU_16_00920</name>
</gene>
<evidence type="ECO:0000313" key="2">
    <source>
        <dbReference type="Proteomes" id="UP000053405"/>
    </source>
</evidence>
<evidence type="ECO:0000313" key="1">
    <source>
        <dbReference type="EMBL" id="GAC57134.1"/>
    </source>
</evidence>
<name>L7L892_9ACTN</name>
<reference evidence="1 2" key="1">
    <citation type="submission" date="2012-12" db="EMBL/GenBank/DDBJ databases">
        <title>Whole genome shotgun sequence of Gordonia hirsuta NBRC 16056.</title>
        <authorList>
            <person name="Isaki-Nakamura S."/>
            <person name="Hosoyama A."/>
            <person name="Tsuchikane K."/>
            <person name="Katsumata H."/>
            <person name="Baba S."/>
            <person name="Yamazaki S."/>
            <person name="Fujita N."/>
        </authorList>
    </citation>
    <scope>NUCLEOTIDE SEQUENCE [LARGE SCALE GENOMIC DNA]</scope>
    <source>
        <strain evidence="1 2">NBRC 16056</strain>
    </source>
</reference>
<dbReference type="EMBL" id="BANT01000016">
    <property type="protein sequence ID" value="GAC57134.1"/>
    <property type="molecule type" value="Genomic_DNA"/>
</dbReference>
<dbReference type="RefSeq" id="WP_005938679.1">
    <property type="nucleotide sequence ID" value="NZ_ATVK01000047.1"/>
</dbReference>